<protein>
    <submittedName>
        <fullName evidence="5 6">Protein cortex</fullName>
    </submittedName>
</protein>
<organism evidence="4 7">
    <name type="scientific">Musca domestica</name>
    <name type="common">House fly</name>
    <dbReference type="NCBI Taxonomy" id="7370"/>
    <lineage>
        <taxon>Eukaryota</taxon>
        <taxon>Metazoa</taxon>
        <taxon>Ecdysozoa</taxon>
        <taxon>Arthropoda</taxon>
        <taxon>Hexapoda</taxon>
        <taxon>Insecta</taxon>
        <taxon>Pterygota</taxon>
        <taxon>Neoptera</taxon>
        <taxon>Endopterygota</taxon>
        <taxon>Diptera</taxon>
        <taxon>Brachycera</taxon>
        <taxon>Muscomorpha</taxon>
        <taxon>Muscoidea</taxon>
        <taxon>Muscidae</taxon>
        <taxon>Musca</taxon>
    </lineage>
</organism>
<dbReference type="Proteomes" id="UP001652621">
    <property type="component" value="Unplaced"/>
</dbReference>
<keyword evidence="4" id="KW-1185">Reference proteome</keyword>
<accession>A0ABM3VHL0</accession>
<evidence type="ECO:0000313" key="5">
    <source>
        <dbReference type="RefSeq" id="XP_058985146.1"/>
    </source>
</evidence>
<evidence type="ECO:0000313" key="6">
    <source>
        <dbReference type="RefSeq" id="XP_058985147.1"/>
    </source>
</evidence>
<dbReference type="PANTHER" id="PTHR19918">
    <property type="entry name" value="CELL DIVISION CYCLE 20 CDC20 FIZZY -RELATED"/>
    <property type="match status" value="1"/>
</dbReference>
<dbReference type="InterPro" id="IPR033010">
    <property type="entry name" value="Cdc20/Fizzy"/>
</dbReference>
<evidence type="ECO:0000256" key="3">
    <source>
        <dbReference type="PROSITE-ProRule" id="PRU00221"/>
    </source>
</evidence>
<evidence type="ECO:0000313" key="7">
    <source>
        <dbReference type="RefSeq" id="XP_058985148.1"/>
    </source>
</evidence>
<dbReference type="InterPro" id="IPR015943">
    <property type="entry name" value="WD40/YVTN_repeat-like_dom_sf"/>
</dbReference>
<dbReference type="Pfam" id="PF00400">
    <property type="entry name" value="WD40"/>
    <property type="match status" value="2"/>
</dbReference>
<dbReference type="RefSeq" id="XP_058985147.1">
    <property type="nucleotide sequence ID" value="XM_059129164.1"/>
</dbReference>
<dbReference type="RefSeq" id="XP_058985149.1">
    <property type="nucleotide sequence ID" value="XM_059129166.1"/>
</dbReference>
<name>A0ABM3VHL0_MUSDO</name>
<reference evidence="5 6" key="1">
    <citation type="submission" date="2025-05" db="UniProtKB">
        <authorList>
            <consortium name="RefSeq"/>
        </authorList>
    </citation>
    <scope>IDENTIFICATION</scope>
    <source>
        <strain evidence="5 6">Aabys</strain>
        <tissue evidence="5 6">Whole body</tissue>
    </source>
</reference>
<dbReference type="InterPro" id="IPR036322">
    <property type="entry name" value="WD40_repeat_dom_sf"/>
</dbReference>
<feature type="repeat" description="WD" evidence="3">
    <location>
        <begin position="283"/>
        <end position="315"/>
    </location>
</feature>
<dbReference type="RefSeq" id="XP_058985146.1">
    <property type="nucleotide sequence ID" value="XM_059129163.1"/>
</dbReference>
<gene>
    <name evidence="5 6 7 8" type="primary">LOC101901823</name>
</gene>
<dbReference type="SMART" id="SM00320">
    <property type="entry name" value="WD40"/>
    <property type="match status" value="4"/>
</dbReference>
<dbReference type="RefSeq" id="XP_058985148.1">
    <property type="nucleotide sequence ID" value="XM_059129165.1"/>
</dbReference>
<evidence type="ECO:0000313" key="4">
    <source>
        <dbReference type="Proteomes" id="UP001652621"/>
    </source>
</evidence>
<dbReference type="Gene3D" id="2.130.10.10">
    <property type="entry name" value="YVTN repeat-like/Quinoprotein amine dehydrogenase"/>
    <property type="match status" value="1"/>
</dbReference>
<proteinExistence type="predicted"/>
<keyword evidence="1 3" id="KW-0853">WD repeat</keyword>
<dbReference type="PROSITE" id="PS50082">
    <property type="entry name" value="WD_REPEATS_2"/>
    <property type="match status" value="2"/>
</dbReference>
<evidence type="ECO:0000256" key="2">
    <source>
        <dbReference type="ARBA" id="ARBA00022737"/>
    </source>
</evidence>
<evidence type="ECO:0000256" key="1">
    <source>
        <dbReference type="ARBA" id="ARBA00022574"/>
    </source>
</evidence>
<sequence length="489" mass="55431">MCGKMRDDSAKNSLQFSVKKRADQWENEVMTNNVPPDKHVPLTYGDRFIPRRFLLSSCEKNLKLAVGHPSRDVLQLCTSINYWRENAFIPMMNVINEMNSGRIYSLVDPAIISSVSTASLKIRVRDPGKIGLDWPCKPRAKPCAYSDITFDLPDYNTSCEQNLVDWSMRGQIALSFGQDIIIWQSKDDITMAFNIQSPRSLSYSPSGELLAIGCKCINFPALELWDVARTDDFSILSGKVFHIKYGDVLCIEWDISGTQLVCGTRFGTIYVLTVPELKTIRKLQKHQLPITMIRFSPTMRYLATGDAEGNIVIYNWNMCTEYLSLKSRRKLNAVFDWHPWTGVDLAISEDVPASIVLLHVPSKKIVAYYQQSGKQFAINSISFSKITGELLVSTSSQDGALCNDYKVLVMSSLDRIVDILRIPDGGARFLTWSPDGTRVATTGSDETLTMWKFCPTRCPNYFKRLNGPKETSTIENKYGNQFRKWHNIK</sequence>
<dbReference type="InterPro" id="IPR001680">
    <property type="entry name" value="WD40_rpt"/>
</dbReference>
<dbReference type="SUPFAM" id="SSF50978">
    <property type="entry name" value="WD40 repeat-like"/>
    <property type="match status" value="1"/>
</dbReference>
<evidence type="ECO:0000313" key="8">
    <source>
        <dbReference type="RefSeq" id="XP_058985149.1"/>
    </source>
</evidence>
<dbReference type="GeneID" id="101901823"/>
<dbReference type="PANTHER" id="PTHR19918:SF52">
    <property type="entry name" value="PROTEIN CORTEX"/>
    <property type="match status" value="1"/>
</dbReference>
<keyword evidence="2" id="KW-0677">Repeat</keyword>
<feature type="repeat" description="WD" evidence="3">
    <location>
        <begin position="430"/>
        <end position="452"/>
    </location>
</feature>